<feature type="transmembrane region" description="Helical" evidence="1">
    <location>
        <begin position="290"/>
        <end position="312"/>
    </location>
</feature>
<feature type="transmembrane region" description="Helical" evidence="1">
    <location>
        <begin position="47"/>
        <end position="64"/>
    </location>
</feature>
<evidence type="ECO:0000313" key="3">
    <source>
        <dbReference type="Proteomes" id="UP000476411"/>
    </source>
</evidence>
<dbReference type="RefSeq" id="WP_162333042.1">
    <property type="nucleotide sequence ID" value="NZ_CP048113.1"/>
</dbReference>
<feature type="transmembrane region" description="Helical" evidence="1">
    <location>
        <begin position="130"/>
        <end position="148"/>
    </location>
</feature>
<proteinExistence type="predicted"/>
<dbReference type="EMBL" id="CP048113">
    <property type="protein sequence ID" value="QHS61371.1"/>
    <property type="molecule type" value="Genomic_DNA"/>
</dbReference>
<protein>
    <submittedName>
        <fullName evidence="2">Uncharacterized protein</fullName>
    </submittedName>
</protein>
<feature type="transmembrane region" description="Helical" evidence="1">
    <location>
        <begin position="20"/>
        <end position="41"/>
    </location>
</feature>
<feature type="transmembrane region" description="Helical" evidence="1">
    <location>
        <begin position="408"/>
        <end position="426"/>
    </location>
</feature>
<organism evidence="2 3">
    <name type="scientific">Chitinophaga agri</name>
    <dbReference type="NCBI Taxonomy" id="2703787"/>
    <lineage>
        <taxon>Bacteria</taxon>
        <taxon>Pseudomonadati</taxon>
        <taxon>Bacteroidota</taxon>
        <taxon>Chitinophagia</taxon>
        <taxon>Chitinophagales</taxon>
        <taxon>Chitinophagaceae</taxon>
        <taxon>Chitinophaga</taxon>
    </lineage>
</organism>
<keyword evidence="1" id="KW-0472">Membrane</keyword>
<keyword evidence="1" id="KW-0812">Transmembrane</keyword>
<dbReference type="Proteomes" id="UP000476411">
    <property type="component" value="Chromosome"/>
</dbReference>
<evidence type="ECO:0000313" key="2">
    <source>
        <dbReference type="EMBL" id="QHS61371.1"/>
    </source>
</evidence>
<feature type="transmembrane region" description="Helical" evidence="1">
    <location>
        <begin position="360"/>
        <end position="379"/>
    </location>
</feature>
<dbReference type="KEGG" id="chih:GWR21_17725"/>
<feature type="transmembrane region" description="Helical" evidence="1">
    <location>
        <begin position="255"/>
        <end position="278"/>
    </location>
</feature>
<keyword evidence="1" id="KW-1133">Transmembrane helix</keyword>
<name>A0A6B9ZIN1_9BACT</name>
<keyword evidence="3" id="KW-1185">Reference proteome</keyword>
<feature type="transmembrane region" description="Helical" evidence="1">
    <location>
        <begin position="71"/>
        <end position="88"/>
    </location>
</feature>
<dbReference type="AlphaFoldDB" id="A0A6B9ZIN1"/>
<feature type="transmembrane region" description="Helical" evidence="1">
    <location>
        <begin position="332"/>
        <end position="353"/>
    </location>
</feature>
<evidence type="ECO:0000256" key="1">
    <source>
        <dbReference type="SAM" id="Phobius"/>
    </source>
</evidence>
<reference evidence="2 3" key="1">
    <citation type="submission" date="2020-01" db="EMBL/GenBank/DDBJ databases">
        <title>Complete genome sequence of Chitinophaga sp. H33E-04 isolated from quinoa roots.</title>
        <authorList>
            <person name="Weon H.-Y."/>
            <person name="Lee S.A."/>
        </authorList>
    </citation>
    <scope>NUCLEOTIDE SEQUENCE [LARGE SCALE GENOMIC DNA]</scope>
    <source>
        <strain evidence="2 3">H33E-04</strain>
    </source>
</reference>
<sequence length="451" mass="51073">MTLFTSVQLRVLKSSWLPVLITWMITAGYAAGILKGTIAFSAFTTEHILHVLPLFAVVVWEMLARREWRNALIMAVTVVLVAVLQSVLHDLLMKRTDSDMVYVIGQANVFIGLLLIFITRFILSGMSDKLGAAGIGALIYFLLPEYGIPFNHLQLARDLPVFALFTPAMKLVLTLPAIYCSFTSYYLIVYLLENSYRWPNYRLLLQSKVQQLTSWEYFFLFIALCFAYSGAIGVLDTNVYRFFEERPASLLEVGYMMFSTLGMILLLYTVAGLMRNIVTSRALSVGKYSYWMLLLHFIPVVNIAGVVTLFFAKDQPATIAEHADTYLNQDRRVAQLTMIITGIMITVFNIYTLLTAPTGFRLPVIGFIEALYLLKVYAYTRLRTGMSAVILVMVLNVSTILFANSGHLILLLALLYLYYFLLVELFNPKLEMEDTIEIQEPETGDIFTHTA</sequence>
<feature type="transmembrane region" description="Helical" evidence="1">
    <location>
        <begin position="168"/>
        <end position="192"/>
    </location>
</feature>
<gene>
    <name evidence="2" type="ORF">GWR21_17725</name>
</gene>
<feature type="transmembrane region" description="Helical" evidence="1">
    <location>
        <begin position="100"/>
        <end position="123"/>
    </location>
</feature>
<accession>A0A6B9ZIN1</accession>
<feature type="transmembrane region" description="Helical" evidence="1">
    <location>
        <begin position="213"/>
        <end position="235"/>
    </location>
</feature>